<dbReference type="GO" id="GO:0016740">
    <property type="term" value="F:transferase activity"/>
    <property type="evidence" value="ECO:0007669"/>
    <property type="project" value="UniProtKB-KW"/>
</dbReference>
<organism evidence="4 5">
    <name type="scientific">candidate division MSBL1 archaeon SCGC-AAA382A20</name>
    <dbReference type="NCBI Taxonomy" id="1698280"/>
    <lineage>
        <taxon>Archaea</taxon>
        <taxon>Methanobacteriati</taxon>
        <taxon>Methanobacteriota</taxon>
        <taxon>candidate division MSBL1</taxon>
    </lineage>
</organism>
<dbReference type="PROSITE" id="PS51278">
    <property type="entry name" value="GATASE_TYPE_2"/>
    <property type="match status" value="1"/>
</dbReference>
<dbReference type="Gene3D" id="3.60.20.10">
    <property type="entry name" value="Glutamine Phosphoribosylpyrophosphate, subunit 1, domain 1"/>
    <property type="match status" value="1"/>
</dbReference>
<dbReference type="Proteomes" id="UP000070263">
    <property type="component" value="Unassembled WGS sequence"/>
</dbReference>
<dbReference type="InterPro" id="IPR017932">
    <property type="entry name" value="GATase_2_dom"/>
</dbReference>
<evidence type="ECO:0000256" key="1">
    <source>
        <dbReference type="ARBA" id="ARBA00022679"/>
    </source>
</evidence>
<dbReference type="InterPro" id="IPR029055">
    <property type="entry name" value="Ntn_hydrolases_N"/>
</dbReference>
<proteinExistence type="predicted"/>
<gene>
    <name evidence="4" type="ORF">AKJ51_02820</name>
</gene>
<evidence type="ECO:0000313" key="4">
    <source>
        <dbReference type="EMBL" id="KXB06807.1"/>
    </source>
</evidence>
<name>A0A133VK54_9EURY</name>
<dbReference type="AlphaFoldDB" id="A0A133VK54"/>
<evidence type="ECO:0000256" key="2">
    <source>
        <dbReference type="ARBA" id="ARBA00022962"/>
    </source>
</evidence>
<comment type="caution">
    <text evidence="4">The sequence shown here is derived from an EMBL/GenBank/DDBJ whole genome shotgun (WGS) entry which is preliminary data.</text>
</comment>
<feature type="domain" description="Glutamine amidotransferase type-2" evidence="3">
    <location>
        <begin position="9"/>
        <end position="128"/>
    </location>
</feature>
<sequence length="128" mass="14044">MEDCLGEACGLFGAYDYGGGEIFSSLYWGMISQNHRGHQSYGFVSYDDGFHSESGLGLLPVSDEGPDEGPEELEGSIGIGHVRYATSEERGRLDIQPYIDRTENYKIAIGYNGNLVNNKELRGVGKEI</sequence>
<accession>A0A133VK54</accession>
<keyword evidence="1" id="KW-0808">Transferase</keyword>
<dbReference type="PANTHER" id="PTHR11907">
    <property type="entry name" value="AMIDOPHOSPHORIBOSYLTRANSFERASE"/>
    <property type="match status" value="1"/>
</dbReference>
<dbReference type="SUPFAM" id="SSF56235">
    <property type="entry name" value="N-terminal nucleophile aminohydrolases (Ntn hydrolases)"/>
    <property type="match status" value="1"/>
</dbReference>
<keyword evidence="5" id="KW-1185">Reference proteome</keyword>
<evidence type="ECO:0000259" key="3">
    <source>
        <dbReference type="PROSITE" id="PS51278"/>
    </source>
</evidence>
<protein>
    <recommendedName>
        <fullName evidence="3">Glutamine amidotransferase type-2 domain-containing protein</fullName>
    </recommendedName>
</protein>
<reference evidence="4 5" key="1">
    <citation type="journal article" date="2016" name="Sci. Rep.">
        <title>Metabolic traits of an uncultured archaeal lineage -MSBL1- from brine pools of the Red Sea.</title>
        <authorList>
            <person name="Mwirichia R."/>
            <person name="Alam I."/>
            <person name="Rashid M."/>
            <person name="Vinu M."/>
            <person name="Ba-Alawi W."/>
            <person name="Anthony Kamau A."/>
            <person name="Kamanda Ngugi D."/>
            <person name="Goker M."/>
            <person name="Klenk H.P."/>
            <person name="Bajic V."/>
            <person name="Stingl U."/>
        </authorList>
    </citation>
    <scope>NUCLEOTIDE SEQUENCE [LARGE SCALE GENOMIC DNA]</scope>
    <source>
        <strain evidence="4">SCGC-AAA382A20</strain>
    </source>
</reference>
<evidence type="ECO:0000313" key="5">
    <source>
        <dbReference type="Proteomes" id="UP000070263"/>
    </source>
</evidence>
<dbReference type="EMBL" id="LHYE01000029">
    <property type="protein sequence ID" value="KXB06807.1"/>
    <property type="molecule type" value="Genomic_DNA"/>
</dbReference>
<keyword evidence="2" id="KW-0315">Glutamine amidotransferase</keyword>